<dbReference type="PROSITE" id="PS01088">
    <property type="entry name" value="CAP_1"/>
    <property type="match status" value="1"/>
</dbReference>
<evidence type="ECO:0000259" key="6">
    <source>
        <dbReference type="PROSITE" id="PS51329"/>
    </source>
</evidence>
<dbReference type="Proteomes" id="UP000750334">
    <property type="component" value="Unassembled WGS sequence"/>
</dbReference>
<dbReference type="InterPro" id="IPR018106">
    <property type="entry name" value="CAP_CS_N"/>
</dbReference>
<dbReference type="GO" id="GO:0005737">
    <property type="term" value="C:cytoplasm"/>
    <property type="evidence" value="ECO:0007669"/>
    <property type="project" value="TreeGrafter"/>
</dbReference>
<protein>
    <recommendedName>
        <fullName evidence="3 4">Adenylyl cyclase-associated protein</fullName>
    </recommendedName>
</protein>
<proteinExistence type="inferred from homology"/>
<dbReference type="Gene3D" id="1.25.40.330">
    <property type="entry name" value="Adenylate cyclase-associated CAP, N-terminal domain"/>
    <property type="match status" value="1"/>
</dbReference>
<feature type="compositionally biased region" description="Pro residues" evidence="5">
    <location>
        <begin position="288"/>
        <end position="299"/>
    </location>
</feature>
<feature type="domain" description="C-CAP/cofactor C-like" evidence="6">
    <location>
        <begin position="378"/>
        <end position="513"/>
    </location>
</feature>
<evidence type="ECO:0000256" key="5">
    <source>
        <dbReference type="SAM" id="MobiDB-lite"/>
    </source>
</evidence>
<evidence type="ECO:0000256" key="2">
    <source>
        <dbReference type="ARBA" id="ARBA00054756"/>
    </source>
</evidence>
<dbReference type="EMBL" id="PUHR01000030">
    <property type="protein sequence ID" value="KAG0669934.1"/>
    <property type="molecule type" value="Genomic_DNA"/>
</dbReference>
<dbReference type="PANTHER" id="PTHR10652">
    <property type="entry name" value="ADENYLYL CYCLASE-ASSOCIATED PROTEIN"/>
    <property type="match status" value="1"/>
</dbReference>
<evidence type="ECO:0000256" key="3">
    <source>
        <dbReference type="ARBA" id="ARBA00072052"/>
    </source>
</evidence>
<dbReference type="InterPro" id="IPR017901">
    <property type="entry name" value="C-CAP_CF_C-like"/>
</dbReference>
<dbReference type="Pfam" id="PF21938">
    <property type="entry name" value="CAP_N"/>
    <property type="match status" value="1"/>
</dbReference>
<reference evidence="7 8" key="1">
    <citation type="submission" date="2020-11" db="EMBL/GenBank/DDBJ databases">
        <title>Kefir isolates.</title>
        <authorList>
            <person name="Marcisauskas S."/>
            <person name="Kim Y."/>
            <person name="Blasche S."/>
        </authorList>
    </citation>
    <scope>NUCLEOTIDE SEQUENCE [LARGE SCALE GENOMIC DNA]</scope>
    <source>
        <strain evidence="7 8">OG2</strain>
    </source>
</reference>
<dbReference type="FunFam" id="1.25.40.330:FF:000001">
    <property type="entry name" value="Adenylyl cyclase-associated protein"/>
    <property type="match status" value="1"/>
</dbReference>
<dbReference type="InterPro" id="IPR006599">
    <property type="entry name" value="CARP_motif"/>
</dbReference>
<dbReference type="SUPFAM" id="SSF101278">
    <property type="entry name" value="N-terminal domain of adenylylcyclase associated protein, CAP"/>
    <property type="match status" value="1"/>
</dbReference>
<dbReference type="PROSITE" id="PS51329">
    <property type="entry name" value="C_CAP_COFACTOR_C"/>
    <property type="match status" value="1"/>
</dbReference>
<comment type="caution">
    <text evidence="7">The sequence shown here is derived from an EMBL/GenBank/DDBJ whole genome shotgun (WGS) entry which is preliminary data.</text>
</comment>
<dbReference type="InterPro" id="IPR001837">
    <property type="entry name" value="Adenylate_cyclase-assoc_CAP"/>
</dbReference>
<dbReference type="AlphaFoldDB" id="A0A9P7BCL8"/>
<feature type="compositionally biased region" description="Low complexity" evidence="5">
    <location>
        <begin position="68"/>
        <end position="79"/>
    </location>
</feature>
<organism evidence="7 8">
    <name type="scientific">Maudiozyma exigua</name>
    <name type="common">Yeast</name>
    <name type="synonym">Kazachstania exigua</name>
    <dbReference type="NCBI Taxonomy" id="34358"/>
    <lineage>
        <taxon>Eukaryota</taxon>
        <taxon>Fungi</taxon>
        <taxon>Dikarya</taxon>
        <taxon>Ascomycota</taxon>
        <taxon>Saccharomycotina</taxon>
        <taxon>Saccharomycetes</taxon>
        <taxon>Saccharomycetales</taxon>
        <taxon>Saccharomycetaceae</taxon>
        <taxon>Maudiozyma</taxon>
    </lineage>
</organism>
<sequence length="535" mass="58191">MPESGKFGIQGYNLVKLLKRLEDATARLEDVTIYQEGYLQSKLNGSVDNAKVISDAAAIDATAAPSTVDVTSTTDSATSKAPETAAQTEDPKEIIAFKKFIQDNLVPLSKLSDSVDPAVLDAVNTLKQAFEFEIQLIEAALISKKPDYTSKDFADAMKPLNEAVMKIGDLKEKNSRNDYANYLSAIADGAPLVSWVVSDAPLSLVSDFKDSAQFWTNRILKTFKDSDPNSTAWVKAFLNMFNELIEFVKQNLTTGLKWKADGIAFTDAMKQFGSEVAAPVATPAPAAGGPPPPPPPPPAAVFEVNDNTAATTSNEDGSMDAVFKQLNQGADITKGLKKVDRSQMTHKNPELRASSKVSAKTAPPPKPKKPTALTTKKPPRKELSGNKWFIENYEDETEPIFIEANKDESIFIGKCVNVLFQIKGKVNAISLSETDGCSVVLDSSISGLDIIKCHKFGVQVEESIPQISIDKSDSGTIYLSKQSLETEIYSSCSTSINVNLPIGEDDDYVEYPLPEQLQHKFIDGKFKSSVFEHVA</sequence>
<comment type="function">
    <text evidence="2">The N-terminal domain binds to adenylyl cyclase, thereby enabling adenylyl cyclase to be activated by upstream regulatory signals, such as Ras. The C-terminal domain is required for normal cellular morphology and growth control.</text>
</comment>
<feature type="region of interest" description="Disordered" evidence="5">
    <location>
        <begin position="334"/>
        <end position="381"/>
    </location>
</feature>
<feature type="region of interest" description="Disordered" evidence="5">
    <location>
        <begin position="68"/>
        <end position="88"/>
    </location>
</feature>
<dbReference type="PANTHER" id="PTHR10652:SF0">
    <property type="entry name" value="ADENYLYL CYCLASE-ASSOCIATED PROTEIN"/>
    <property type="match status" value="1"/>
</dbReference>
<keyword evidence="8" id="KW-1185">Reference proteome</keyword>
<dbReference type="InterPro" id="IPR036223">
    <property type="entry name" value="CAP_C_sf"/>
</dbReference>
<dbReference type="InterPro" id="IPR013992">
    <property type="entry name" value="Adenylate_cyclase-assoc_CAP_N"/>
</dbReference>
<dbReference type="InterPro" id="IPR013912">
    <property type="entry name" value="Adenylate_cyclase-assoc_CAP_C"/>
</dbReference>
<accession>A0A9P7BCL8</accession>
<evidence type="ECO:0000313" key="7">
    <source>
        <dbReference type="EMBL" id="KAG0669934.1"/>
    </source>
</evidence>
<dbReference type="Gene3D" id="2.160.20.70">
    <property type="match status" value="1"/>
</dbReference>
<dbReference type="InterPro" id="IPR053950">
    <property type="entry name" value="CAP_N"/>
</dbReference>
<dbReference type="SUPFAM" id="SSF69340">
    <property type="entry name" value="C-terminal domain of adenylylcyclase associated protein"/>
    <property type="match status" value="1"/>
</dbReference>
<dbReference type="GO" id="GO:0007015">
    <property type="term" value="P:actin filament organization"/>
    <property type="evidence" value="ECO:0007669"/>
    <property type="project" value="TreeGrafter"/>
</dbReference>
<gene>
    <name evidence="7" type="ORF">C6P45_003098</name>
</gene>
<dbReference type="SMART" id="SM00673">
    <property type="entry name" value="CARP"/>
    <property type="match status" value="2"/>
</dbReference>
<dbReference type="Pfam" id="PF08603">
    <property type="entry name" value="CAP_C"/>
    <property type="match status" value="1"/>
</dbReference>
<evidence type="ECO:0000313" key="8">
    <source>
        <dbReference type="Proteomes" id="UP000750334"/>
    </source>
</evidence>
<name>A0A9P7BCL8_MAUEX</name>
<dbReference type="Pfam" id="PF01213">
    <property type="entry name" value="CAP_N-CM"/>
    <property type="match status" value="1"/>
</dbReference>
<dbReference type="InterPro" id="IPR036222">
    <property type="entry name" value="CAP_N_sf"/>
</dbReference>
<dbReference type="GO" id="GO:0008179">
    <property type="term" value="F:adenylate cyclase binding"/>
    <property type="evidence" value="ECO:0007669"/>
    <property type="project" value="TreeGrafter"/>
</dbReference>
<dbReference type="InterPro" id="IPR016098">
    <property type="entry name" value="CAP/MinC_C"/>
</dbReference>
<dbReference type="OrthoDB" id="77251at2759"/>
<evidence type="ECO:0000256" key="1">
    <source>
        <dbReference type="ARBA" id="ARBA00007659"/>
    </source>
</evidence>
<feature type="region of interest" description="Disordered" evidence="5">
    <location>
        <begin position="281"/>
        <end position="303"/>
    </location>
</feature>
<feature type="compositionally biased region" description="Basic and acidic residues" evidence="5">
    <location>
        <begin position="337"/>
        <end position="350"/>
    </location>
</feature>
<dbReference type="GO" id="GO:0003779">
    <property type="term" value="F:actin binding"/>
    <property type="evidence" value="ECO:0007669"/>
    <property type="project" value="InterPro"/>
</dbReference>
<evidence type="ECO:0000256" key="4">
    <source>
        <dbReference type="RuleBase" id="RU000647"/>
    </source>
</evidence>
<comment type="similarity">
    <text evidence="1 4">Belongs to the CAP family.</text>
</comment>
<dbReference type="GO" id="GO:0019933">
    <property type="term" value="P:cAMP-mediated signaling"/>
    <property type="evidence" value="ECO:0007669"/>
    <property type="project" value="TreeGrafter"/>
</dbReference>
<dbReference type="FunFam" id="2.160.20.70:FF:000008">
    <property type="entry name" value="Adenylyl cyclase-associated protein"/>
    <property type="match status" value="1"/>
</dbReference>